<dbReference type="InterPro" id="IPR002909">
    <property type="entry name" value="IPT_dom"/>
</dbReference>
<dbReference type="PANTHER" id="PTHR44103">
    <property type="entry name" value="PROPROTEIN CONVERTASE P"/>
    <property type="match status" value="1"/>
</dbReference>
<dbReference type="CDD" id="cd15482">
    <property type="entry name" value="Sialidase_non-viral"/>
    <property type="match status" value="1"/>
</dbReference>
<proteinExistence type="predicted"/>
<feature type="chain" id="PRO_5020854498" description="IPT/TIG domain-containing protein" evidence="2">
    <location>
        <begin position="22"/>
        <end position="1349"/>
    </location>
</feature>
<feature type="signal peptide" evidence="2">
    <location>
        <begin position="1"/>
        <end position="21"/>
    </location>
</feature>
<dbReference type="InterPro" id="IPR028994">
    <property type="entry name" value="Integrin_alpha_N"/>
</dbReference>
<accession>A0A4R1BC71</accession>
<protein>
    <recommendedName>
        <fullName evidence="3">IPT/TIG domain-containing protein</fullName>
    </recommendedName>
</protein>
<dbReference type="SUPFAM" id="SSF81296">
    <property type="entry name" value="E set domains"/>
    <property type="match status" value="2"/>
</dbReference>
<dbReference type="Gene3D" id="2.60.40.2700">
    <property type="match status" value="1"/>
</dbReference>
<evidence type="ECO:0000259" key="3">
    <source>
        <dbReference type="SMART" id="SM00429"/>
    </source>
</evidence>
<dbReference type="Gene3D" id="2.130.10.130">
    <property type="entry name" value="Integrin alpha, N-terminal"/>
    <property type="match status" value="2"/>
</dbReference>
<dbReference type="SUPFAM" id="SSF110296">
    <property type="entry name" value="Oligoxyloglucan reducing end-specific cellobiohydrolase"/>
    <property type="match status" value="1"/>
</dbReference>
<keyword evidence="5" id="KW-1185">Reference proteome</keyword>
<comment type="caution">
    <text evidence="4">The sequence shown here is derived from an EMBL/GenBank/DDBJ whole genome shotgun (WGS) entry which is preliminary data.</text>
</comment>
<reference evidence="4 5" key="1">
    <citation type="submission" date="2019-03" db="EMBL/GenBank/DDBJ databases">
        <authorList>
            <person name="Kim M.K.M."/>
        </authorList>
    </citation>
    <scope>NUCLEOTIDE SEQUENCE [LARGE SCALE GENOMIC DNA]</scope>
    <source>
        <strain evidence="4 5">17J68-12</strain>
    </source>
</reference>
<dbReference type="PANTHER" id="PTHR44103:SF1">
    <property type="entry name" value="PROPROTEIN CONVERTASE P"/>
    <property type="match status" value="1"/>
</dbReference>
<keyword evidence="1 2" id="KW-0732">Signal</keyword>
<dbReference type="InterPro" id="IPR013517">
    <property type="entry name" value="FG-GAP"/>
</dbReference>
<evidence type="ECO:0000313" key="4">
    <source>
        <dbReference type="EMBL" id="TCJ14538.1"/>
    </source>
</evidence>
<gene>
    <name evidence="4" type="ORF">EPD60_11175</name>
</gene>
<dbReference type="EMBL" id="SJZI01000042">
    <property type="protein sequence ID" value="TCJ14538.1"/>
    <property type="molecule type" value="Genomic_DNA"/>
</dbReference>
<dbReference type="CDD" id="cd00102">
    <property type="entry name" value="IPT"/>
    <property type="match status" value="1"/>
</dbReference>
<organism evidence="4 5">
    <name type="scientific">Flaviaesturariibacter flavus</name>
    <dbReference type="NCBI Taxonomy" id="2502780"/>
    <lineage>
        <taxon>Bacteria</taxon>
        <taxon>Pseudomonadati</taxon>
        <taxon>Bacteroidota</taxon>
        <taxon>Chitinophagia</taxon>
        <taxon>Chitinophagales</taxon>
        <taxon>Chitinophagaceae</taxon>
        <taxon>Flaviaestuariibacter</taxon>
    </lineage>
</organism>
<dbReference type="InterPro" id="IPR014756">
    <property type="entry name" value="Ig_E-set"/>
</dbReference>
<feature type="domain" description="IPT/TIG" evidence="3">
    <location>
        <begin position="522"/>
        <end position="605"/>
    </location>
</feature>
<dbReference type="Pfam" id="PF01833">
    <property type="entry name" value="TIG"/>
    <property type="match status" value="2"/>
</dbReference>
<dbReference type="SMART" id="SM00429">
    <property type="entry name" value="IPT"/>
    <property type="match status" value="1"/>
</dbReference>
<dbReference type="InterPro" id="IPR015943">
    <property type="entry name" value="WD40/YVTN_repeat-like_dom_sf"/>
</dbReference>
<dbReference type="InterPro" id="IPR013783">
    <property type="entry name" value="Ig-like_fold"/>
</dbReference>
<dbReference type="Gene3D" id="2.60.40.10">
    <property type="entry name" value="Immunoglobulins"/>
    <property type="match status" value="2"/>
</dbReference>
<dbReference type="CDD" id="cd00603">
    <property type="entry name" value="IPT_PCSR"/>
    <property type="match status" value="1"/>
</dbReference>
<name>A0A4R1BC71_9BACT</name>
<evidence type="ECO:0000256" key="1">
    <source>
        <dbReference type="ARBA" id="ARBA00022729"/>
    </source>
</evidence>
<dbReference type="Pfam" id="PF13517">
    <property type="entry name" value="FG-GAP_3"/>
    <property type="match status" value="3"/>
</dbReference>
<evidence type="ECO:0000313" key="5">
    <source>
        <dbReference type="Proteomes" id="UP000295334"/>
    </source>
</evidence>
<dbReference type="SUPFAM" id="SSF69318">
    <property type="entry name" value="Integrin alpha N-terminal domain"/>
    <property type="match status" value="1"/>
</dbReference>
<evidence type="ECO:0000256" key="2">
    <source>
        <dbReference type="SAM" id="SignalP"/>
    </source>
</evidence>
<dbReference type="OrthoDB" id="673970at2"/>
<dbReference type="Proteomes" id="UP000295334">
    <property type="component" value="Unassembled WGS sequence"/>
</dbReference>
<dbReference type="Gene3D" id="2.130.10.10">
    <property type="entry name" value="YVTN repeat-like/Quinoprotein amine dehydrogenase"/>
    <property type="match status" value="1"/>
</dbReference>
<sequence>MLTIRSFLVALVLTMTLNAQGQLRKVYVDIANIDNDIQKVSFFNSSQGYVASTGYPDDWIGYTSDSGHTITRRPITSGNVNYNGYPVNLTFGFTVSGVQAFSQDTVLAYGDYGLVPAILYSTDGGSTFKLVFHSQYNSLQLSTGIMDMTFPNNGSTGFAVDADRILRSTDRGKTWSVIATTPGYKYTYVESPDAVTIFAFNQQYGLSRLMRSTNGGTSWAAMTIPNYNSQSSLNYVHFISGQKGWLSLYDASGHGLVYYTSNGALSWSLQNNGDITPFAGGKFKFANDSMGYALYGYDVYKTTDSGKIWQPVPRDNNFSYLGYGNNDLQCASSQQFWAAGARDMIQLSTNGGGSILPKAFFSYDTLGVLASGTVKLFSYSKRYYNHRWLVNGTQVSTLNNPVYSHNVARASDTVRLIVSYGGSSDTLDRIIYFYVPPMPFISGFTPTSGSTSTRVRITGTNFSTVSAVRFGGTPAASFTVISDSRIDAIVGAGATGSVTLVNPAGTITMPGFTYLAAPVAAAPAINSFAPVRGPAGTTVTITGANFNGSAAGNFVYFGGMRATVTAASTTQITCQAPAGAEYAPITVVHSGNGLSATSNLPFSVTFSDSTNFTTNNFNYAYGIPYSYPLGCKGAAAGDVDGDGKPDLLTFRRNMGAYDSLVIYRNLSTGGNFDFAAGVSVGGLWPSSFGTMYLRDMDGDGRLDLVVPTNVDSVVVLRNTSSPGLISFAPSLSLTTSEGCNTTATADLDGDGRPDLAVACYNNRQISVLRNTGTPGNISFSANTDYTVAGYTKDLVAADFDGDGKKDLLAISANNTNTGFSVFRNQSTIGAISFAPRLDIPLVPGWLIAFRAIRAADFDGDGKMDIVMISNDSVNVLRNTSAGPGSFSFLAGPAQKITGGTNGIAVDNFSGDGRPDVAIPNWSFRSVDLLRNSSATPATLLDPLVPVSAPYPYATLPYEVCAADFNLDGKVDYAVASTEQLLSVFRNDLGIVFSADICTNGYAQLVSDLGGSSYQWQCDNGSGYMDLSNSSNVTGATTGTLTISRYPASWGTAKFRCVVNNSLYTTPRKFNQLTYPTPLVSVTTSSNPACAGANVTFSATGSNWGANPFLQWFVNGNYTGPNSGSWNTSGLTNGDRVQFRVTNNDSSRCTSYSWDTSLAIRMTINPNVQAAMTISGNTSLAVGGSSAITSALVNAGNAPQYQWQDSTSALGWQNKAGATAATYTYTPTANGAKLRCRLTSDATCVAPATVYSNTLTFSVGAATAVSNISAGEYGISWYPVPAQTHLFVNGLHLQDKWQTMTLLASDGRVVEVRRIESLRSITIPVSLLPAGQYLVRLQGKNGTAGFTFIH</sequence>
<dbReference type="RefSeq" id="WP_131449528.1">
    <property type="nucleotide sequence ID" value="NZ_SJZI01000042.1"/>
</dbReference>